<dbReference type="AlphaFoldDB" id="A0A2K0XHX7"/>
<name>A0A2K0XHX7_9BACT</name>
<gene>
    <name evidence="1" type="ORF">BFS16_07750</name>
</gene>
<comment type="caution">
    <text evidence="1">The sequence shown here is derived from an EMBL/GenBank/DDBJ whole genome shotgun (WGS) entry which is preliminary data.</text>
</comment>
<dbReference type="RefSeq" id="WP_103003490.1">
    <property type="nucleotide sequence ID" value="NZ_JBETXH010000001.1"/>
</dbReference>
<organism evidence="1 2">
    <name type="scientific">Hoylesella timonensis</name>
    <dbReference type="NCBI Taxonomy" id="386414"/>
    <lineage>
        <taxon>Bacteria</taxon>
        <taxon>Pseudomonadati</taxon>
        <taxon>Bacteroidota</taxon>
        <taxon>Bacteroidia</taxon>
        <taxon>Bacteroidales</taxon>
        <taxon>Prevotellaceae</taxon>
        <taxon>Hoylesella</taxon>
    </lineage>
</organism>
<reference evidence="1 2" key="1">
    <citation type="submission" date="2017-03" db="EMBL/GenBank/DDBJ databases">
        <authorList>
            <person name="Afonso C.L."/>
            <person name="Miller P.J."/>
            <person name="Scott M.A."/>
            <person name="Spackman E."/>
            <person name="Goraichik I."/>
            <person name="Dimitrov K.M."/>
            <person name="Suarez D.L."/>
            <person name="Swayne D.E."/>
        </authorList>
    </citation>
    <scope>NUCLEOTIDE SEQUENCE [LARGE SCALE GENOMIC DNA]</scope>
    <source>
        <strain evidence="1 2">DNF00076</strain>
    </source>
</reference>
<evidence type="ECO:0000313" key="2">
    <source>
        <dbReference type="Proteomes" id="UP000236634"/>
    </source>
</evidence>
<accession>A0A2K0XHX7</accession>
<sequence>MEKALDYNKLEDGTYKRSILLLYQKLIKLLPHYFTEQQIGIIKHTYFTEVVFNMDEHNMLENAVSELVEKLHIHVLYASREESGKIYKVVAYSTPVEDEMFVIYLSSTNYGIIDSMTVFFFDSLETMYYQLLSERKRKPRLQKDILEQESYAETLSNFN</sequence>
<dbReference type="Proteomes" id="UP000236634">
    <property type="component" value="Unassembled WGS sequence"/>
</dbReference>
<protein>
    <submittedName>
        <fullName evidence="1">Uncharacterized protein</fullName>
    </submittedName>
</protein>
<evidence type="ECO:0000313" key="1">
    <source>
        <dbReference type="EMBL" id="PNP94068.1"/>
    </source>
</evidence>
<proteinExistence type="predicted"/>
<dbReference type="EMBL" id="NBAX01000006">
    <property type="protein sequence ID" value="PNP94068.1"/>
    <property type="molecule type" value="Genomic_DNA"/>
</dbReference>